<evidence type="ECO:0000313" key="3">
    <source>
        <dbReference type="Proteomes" id="UP000590740"/>
    </source>
</evidence>
<evidence type="ECO:0000256" key="1">
    <source>
        <dbReference type="SAM" id="Phobius"/>
    </source>
</evidence>
<dbReference type="Proteomes" id="UP000590740">
    <property type="component" value="Unassembled WGS sequence"/>
</dbReference>
<protein>
    <submittedName>
        <fullName evidence="2">Uncharacterized protein</fullName>
    </submittedName>
</protein>
<dbReference type="EMBL" id="JACHIG010000001">
    <property type="protein sequence ID" value="MBB5030476.1"/>
    <property type="molecule type" value="Genomic_DNA"/>
</dbReference>
<dbReference type="Pfam" id="PF19528">
    <property type="entry name" value="DUF6056"/>
    <property type="match status" value="1"/>
</dbReference>
<gene>
    <name evidence="2" type="ORF">HNQ65_000030</name>
</gene>
<dbReference type="InterPro" id="IPR045691">
    <property type="entry name" value="DUF6056"/>
</dbReference>
<feature type="transmembrane region" description="Helical" evidence="1">
    <location>
        <begin position="98"/>
        <end position="115"/>
    </location>
</feature>
<feature type="transmembrane region" description="Helical" evidence="1">
    <location>
        <begin position="255"/>
        <end position="276"/>
    </location>
</feature>
<feature type="transmembrane region" description="Helical" evidence="1">
    <location>
        <begin position="172"/>
        <end position="193"/>
    </location>
</feature>
<feature type="transmembrane region" description="Helical" evidence="1">
    <location>
        <begin position="323"/>
        <end position="340"/>
    </location>
</feature>
<name>A0A7W7Y6I3_9BACT</name>
<organism evidence="2 3">
    <name type="scientific">Prosthecobacter vanneervenii</name>
    <dbReference type="NCBI Taxonomy" id="48466"/>
    <lineage>
        <taxon>Bacteria</taxon>
        <taxon>Pseudomonadati</taxon>
        <taxon>Verrucomicrobiota</taxon>
        <taxon>Verrucomicrobiia</taxon>
        <taxon>Verrucomicrobiales</taxon>
        <taxon>Verrucomicrobiaceae</taxon>
        <taxon>Prosthecobacter</taxon>
    </lineage>
</organism>
<keyword evidence="1" id="KW-1133">Transmembrane helix</keyword>
<keyword evidence="3" id="KW-1185">Reference proteome</keyword>
<keyword evidence="1" id="KW-0472">Membrane</keyword>
<comment type="caution">
    <text evidence="2">The sequence shown here is derived from an EMBL/GenBank/DDBJ whole genome shotgun (WGS) entry which is preliminary data.</text>
</comment>
<evidence type="ECO:0000313" key="2">
    <source>
        <dbReference type="EMBL" id="MBB5030476.1"/>
    </source>
</evidence>
<feature type="transmembrane region" description="Helical" evidence="1">
    <location>
        <begin position="122"/>
        <end position="140"/>
    </location>
</feature>
<feature type="transmembrane region" description="Helical" evidence="1">
    <location>
        <begin position="223"/>
        <end position="243"/>
    </location>
</feature>
<feature type="transmembrane region" description="Helical" evidence="1">
    <location>
        <begin position="70"/>
        <end position="92"/>
    </location>
</feature>
<proteinExistence type="predicted"/>
<feature type="transmembrane region" description="Helical" evidence="1">
    <location>
        <begin position="44"/>
        <end position="63"/>
    </location>
</feature>
<dbReference type="AlphaFoldDB" id="A0A7W7Y6I3"/>
<sequence>MEKGFLQSNVDYYTRTTGRFFSSAFLFMNPMLLSFGAFKCYSLSLVAGLVLCTRWAVGAWFPAASNTWKWTAALTLVVAFLWGMAAPVQGFYWGTGSAGYTQSALFTLAIAGLFGRRSLNPAWRPHPAVLVLASLLAVATTGCTEVAMALLLLHVAAWNAVYFWINRRISRPLAILLLATILGAVMVVLSPGNALRSEYYSNGVKHVLPAAVALAVKLGIKQVLLWLVFVPFALLSFVAVVAWPEHAPVSRQRCWELIAAALVLMACTVFGAYFLGTWSMGHCIPMRGVNLVLFFFIIDWLALLAGLIALLRTAAVELPRPGLFLSFGLVCILLVSFASSPNNVKTAWRDLLSGDAARYSAELTKRHELLRSTREQDVLVPPLKSRPKTLFFNDLTPDPLNWRNTGCARFFRKRSVAITTSSSQP</sequence>
<keyword evidence="1" id="KW-0812">Transmembrane</keyword>
<reference evidence="2 3" key="1">
    <citation type="submission" date="2020-08" db="EMBL/GenBank/DDBJ databases">
        <title>Genomic Encyclopedia of Type Strains, Phase IV (KMG-IV): sequencing the most valuable type-strain genomes for metagenomic binning, comparative biology and taxonomic classification.</title>
        <authorList>
            <person name="Goeker M."/>
        </authorList>
    </citation>
    <scope>NUCLEOTIDE SEQUENCE [LARGE SCALE GENOMIC DNA]</scope>
    <source>
        <strain evidence="2 3">DSM 12252</strain>
    </source>
</reference>
<feature type="transmembrane region" description="Helical" evidence="1">
    <location>
        <begin position="20"/>
        <end position="38"/>
    </location>
</feature>
<feature type="transmembrane region" description="Helical" evidence="1">
    <location>
        <begin position="288"/>
        <end position="311"/>
    </location>
</feature>
<accession>A0A7W7Y6I3</accession>